<feature type="compositionally biased region" description="Basic residues" evidence="8">
    <location>
        <begin position="302"/>
        <end position="312"/>
    </location>
</feature>
<feature type="transmembrane region" description="Helical" evidence="9">
    <location>
        <begin position="384"/>
        <end position="401"/>
    </location>
</feature>
<comment type="similarity">
    <text evidence="2">Belongs to the binding-protein-dependent transport system permease family. FecCD subfamily.</text>
</comment>
<feature type="region of interest" description="Disordered" evidence="8">
    <location>
        <begin position="1"/>
        <end position="326"/>
    </location>
</feature>
<dbReference type="SUPFAM" id="SSF81345">
    <property type="entry name" value="ABC transporter involved in vitamin B12 uptake, BtuC"/>
    <property type="match status" value="1"/>
</dbReference>
<feature type="compositionally biased region" description="Basic residues" evidence="8">
    <location>
        <begin position="147"/>
        <end position="159"/>
    </location>
</feature>
<dbReference type="InterPro" id="IPR037294">
    <property type="entry name" value="ABC_BtuC-like"/>
</dbReference>
<feature type="transmembrane region" description="Helical" evidence="9">
    <location>
        <begin position="465"/>
        <end position="484"/>
    </location>
</feature>
<feature type="transmembrane region" description="Helical" evidence="9">
    <location>
        <begin position="648"/>
        <end position="669"/>
    </location>
</feature>
<dbReference type="AlphaFoldDB" id="A0A5B8M9T5"/>
<keyword evidence="3" id="KW-0813">Transport</keyword>
<feature type="transmembrane region" description="Helical" evidence="9">
    <location>
        <begin position="490"/>
        <end position="513"/>
    </location>
</feature>
<feature type="transmembrane region" description="Helical" evidence="9">
    <location>
        <begin position="354"/>
        <end position="378"/>
    </location>
</feature>
<dbReference type="GO" id="GO:0022857">
    <property type="term" value="F:transmembrane transporter activity"/>
    <property type="evidence" value="ECO:0007669"/>
    <property type="project" value="InterPro"/>
</dbReference>
<dbReference type="PANTHER" id="PTHR30472">
    <property type="entry name" value="FERRIC ENTEROBACTIN TRANSPORT SYSTEM PERMEASE PROTEIN"/>
    <property type="match status" value="1"/>
</dbReference>
<keyword evidence="6 9" id="KW-1133">Transmembrane helix</keyword>
<dbReference type="EMBL" id="CP042305">
    <property type="protein sequence ID" value="QDZ16951.1"/>
    <property type="molecule type" value="Genomic_DNA"/>
</dbReference>
<dbReference type="PANTHER" id="PTHR30472:SF24">
    <property type="entry name" value="FERRIC ENTEROBACTIN TRANSPORT SYSTEM PERMEASE PROTEIN FEPG"/>
    <property type="match status" value="1"/>
</dbReference>
<feature type="compositionally biased region" description="Basic and acidic residues" evidence="8">
    <location>
        <begin position="121"/>
        <end position="132"/>
    </location>
</feature>
<gene>
    <name evidence="10" type="ORF">FPZ11_16140</name>
</gene>
<dbReference type="KEGG" id="huw:FPZ11_16140"/>
<reference evidence="10 11" key="1">
    <citation type="submission" date="2019-07" db="EMBL/GenBank/DDBJ databases">
        <title>Full genome sequence of Humibacter sp. WJ7-1.</title>
        <authorList>
            <person name="Im W.-T."/>
        </authorList>
    </citation>
    <scope>NUCLEOTIDE SEQUENCE [LARGE SCALE GENOMIC DNA]</scope>
    <source>
        <strain evidence="10 11">WJ7-1</strain>
    </source>
</reference>
<dbReference type="GO" id="GO:0005886">
    <property type="term" value="C:plasma membrane"/>
    <property type="evidence" value="ECO:0007669"/>
    <property type="project" value="UniProtKB-SubCell"/>
</dbReference>
<feature type="transmembrane region" description="Helical" evidence="9">
    <location>
        <begin position="408"/>
        <end position="426"/>
    </location>
</feature>
<proteinExistence type="inferred from homology"/>
<evidence type="ECO:0000256" key="2">
    <source>
        <dbReference type="ARBA" id="ARBA00007935"/>
    </source>
</evidence>
<comment type="subcellular location">
    <subcellularLocation>
        <location evidence="1">Cell membrane</location>
        <topology evidence="1">Multi-pass membrane protein</topology>
    </subcellularLocation>
</comment>
<feature type="transmembrane region" description="Helical" evidence="9">
    <location>
        <begin position="534"/>
        <end position="556"/>
    </location>
</feature>
<evidence type="ECO:0000256" key="6">
    <source>
        <dbReference type="ARBA" id="ARBA00022989"/>
    </source>
</evidence>
<evidence type="ECO:0000313" key="10">
    <source>
        <dbReference type="EMBL" id="QDZ16951.1"/>
    </source>
</evidence>
<evidence type="ECO:0000256" key="9">
    <source>
        <dbReference type="SAM" id="Phobius"/>
    </source>
</evidence>
<protein>
    <submittedName>
        <fullName evidence="10">Iron chelate uptake ABC transporter family permease subunit</fullName>
    </submittedName>
</protein>
<evidence type="ECO:0000256" key="4">
    <source>
        <dbReference type="ARBA" id="ARBA00022475"/>
    </source>
</evidence>
<dbReference type="CDD" id="cd06550">
    <property type="entry name" value="TM_ABC_iron-siderophores_like"/>
    <property type="match status" value="1"/>
</dbReference>
<name>A0A5B8M9T5_9MICO</name>
<feature type="compositionally biased region" description="Low complexity" evidence="8">
    <location>
        <begin position="48"/>
        <end position="58"/>
    </location>
</feature>
<keyword evidence="7 9" id="KW-0472">Membrane</keyword>
<sequence length="675" mass="72193">MGRLGRQPRAAGPVGRGQHRDRLEGHRLRPGAGCPHPPHRQRSGPRGDGAARAAHGARAAGGGISRRRGGADPGVHAQPARRPRDPRGERRRHRARHRGSRVLRHDEHHAVPLARARGCRRHDGARVRDRPGRARRHLPGAVDAGRCGRRRRARRHHDRHHPDEPDSVRQHAELVRRLPDRSAAGDIGPHRSVRDRRPPHRGSHHPRPERAGARRRPRRVAGQQGGAHTRARGGRRDAAGRRGDRGRRTDRLRGTHDPARRPLDHRARPALDLRLHPHPRAVPAAGIRRDRQGGDATGGAAGRHRDRVRRGAGAHPARQTREGERTVSAPVDFGRRQIVLRAWSLSLRIPRRSLIVALVLTALAVLVALVSLATGSYALSLDQVIGALTGTQGGIVHTIVVDWRLPRVLLAALFGLALALSGAIFQSLTRNPLGSPDIIGFDTGAYTGALLVMLVIHAQGVYSTTIGALAGGLVTAAAVYLLAWRRGVHGFRLIIVGIGATAMLGSFNTWLLLRATTQDAISASFWGAGSLDTASYAQLGPAAGILLVLFAATGMLSRGMRALELGDDSGRQLGVRAEGTRLALVVVGVSLSATVTALAGPIAFIALSAPQIARRLAGSTGIPLGASAATGCLLLLAADWIAQHAFPVVLPVGVVTVVLGGGYFVWLLIAEGRRR</sequence>
<dbReference type="InterPro" id="IPR000522">
    <property type="entry name" value="ABC_transptr_permease_BtuC"/>
</dbReference>
<evidence type="ECO:0000256" key="1">
    <source>
        <dbReference type="ARBA" id="ARBA00004651"/>
    </source>
</evidence>
<dbReference type="Gene3D" id="1.10.3470.10">
    <property type="entry name" value="ABC transporter involved in vitamin B12 uptake, BtuC"/>
    <property type="match status" value="1"/>
</dbReference>
<dbReference type="Pfam" id="PF01032">
    <property type="entry name" value="FecCD"/>
    <property type="match status" value="1"/>
</dbReference>
<feature type="transmembrane region" description="Helical" evidence="9">
    <location>
        <begin position="582"/>
        <end position="609"/>
    </location>
</feature>
<evidence type="ECO:0000256" key="8">
    <source>
        <dbReference type="SAM" id="MobiDB-lite"/>
    </source>
</evidence>
<feature type="compositionally biased region" description="Basic and acidic residues" evidence="8">
    <location>
        <begin position="18"/>
        <end position="27"/>
    </location>
</feature>
<evidence type="ECO:0000256" key="3">
    <source>
        <dbReference type="ARBA" id="ARBA00022448"/>
    </source>
</evidence>
<accession>A0A5B8M9T5</accession>
<evidence type="ECO:0000313" key="11">
    <source>
        <dbReference type="Proteomes" id="UP000320216"/>
    </source>
</evidence>
<keyword evidence="5 9" id="KW-0812">Transmembrane</keyword>
<feature type="compositionally biased region" description="Basic and acidic residues" evidence="8">
    <location>
        <begin position="234"/>
        <end position="275"/>
    </location>
</feature>
<feature type="compositionally biased region" description="Basic residues" evidence="8">
    <location>
        <begin position="89"/>
        <end position="102"/>
    </location>
</feature>
<feature type="transmembrane region" description="Helical" evidence="9">
    <location>
        <begin position="621"/>
        <end position="642"/>
    </location>
</feature>
<dbReference type="OrthoDB" id="4455417at2"/>
<feature type="transmembrane region" description="Helical" evidence="9">
    <location>
        <begin position="438"/>
        <end position="458"/>
    </location>
</feature>
<keyword evidence="11" id="KW-1185">Reference proteome</keyword>
<dbReference type="Proteomes" id="UP000320216">
    <property type="component" value="Chromosome"/>
</dbReference>
<organism evidence="10 11">
    <name type="scientific">Humibacter ginsenosidimutans</name>
    <dbReference type="NCBI Taxonomy" id="2599293"/>
    <lineage>
        <taxon>Bacteria</taxon>
        <taxon>Bacillati</taxon>
        <taxon>Actinomycetota</taxon>
        <taxon>Actinomycetes</taxon>
        <taxon>Micrococcales</taxon>
        <taxon>Microbacteriaceae</taxon>
        <taxon>Humibacter</taxon>
    </lineage>
</organism>
<evidence type="ECO:0000256" key="7">
    <source>
        <dbReference type="ARBA" id="ARBA00023136"/>
    </source>
</evidence>
<keyword evidence="4" id="KW-1003">Cell membrane</keyword>
<dbReference type="GO" id="GO:0033214">
    <property type="term" value="P:siderophore-iron import into cell"/>
    <property type="evidence" value="ECO:0007669"/>
    <property type="project" value="TreeGrafter"/>
</dbReference>
<feature type="compositionally biased region" description="Basic residues" evidence="8">
    <location>
        <begin position="191"/>
        <end position="205"/>
    </location>
</feature>
<feature type="compositionally biased region" description="Basic and acidic residues" evidence="8">
    <location>
        <begin position="160"/>
        <end position="180"/>
    </location>
</feature>
<evidence type="ECO:0000256" key="5">
    <source>
        <dbReference type="ARBA" id="ARBA00022692"/>
    </source>
</evidence>